<keyword evidence="3" id="KW-1185">Reference proteome</keyword>
<sequence>MAISLTDLELSTLDSLITPVDPKDDWIVTDGGSAIRCDIEGMNEELADVPVEHQSAQTLEVLRTYRANARAARSS</sequence>
<proteinExistence type="predicted"/>
<reference evidence="1 3" key="1">
    <citation type="submission" date="2014-08" db="EMBL/GenBank/DDBJ databases">
        <authorList>
            <person name="Sisinthy S."/>
        </authorList>
    </citation>
    <scope>NUCLEOTIDE SEQUENCE [LARGE SCALE GENOMIC DNA]</scope>
    <source>
        <strain evidence="1 3">RuG17</strain>
    </source>
</reference>
<protein>
    <submittedName>
        <fullName evidence="1">Uncharacterized protein</fullName>
    </submittedName>
</protein>
<evidence type="ECO:0000313" key="3">
    <source>
        <dbReference type="Proteomes" id="UP000029864"/>
    </source>
</evidence>
<reference evidence="2 4" key="2">
    <citation type="submission" date="2020-08" db="EMBL/GenBank/DDBJ databases">
        <title>Sequencing the genomes of 1000 actinobacteria strains.</title>
        <authorList>
            <person name="Klenk H.-P."/>
        </authorList>
    </citation>
    <scope>NUCLEOTIDE SEQUENCE [LARGE SCALE GENOMIC DNA]</scope>
    <source>
        <strain evidence="2 4">DSM 21065</strain>
    </source>
</reference>
<dbReference type="EMBL" id="JPXF01000104">
    <property type="protein sequence ID" value="KGJ72030.1"/>
    <property type="molecule type" value="Genomic_DNA"/>
</dbReference>
<dbReference type="Proteomes" id="UP000561726">
    <property type="component" value="Unassembled WGS sequence"/>
</dbReference>
<evidence type="ECO:0000313" key="2">
    <source>
        <dbReference type="EMBL" id="MBB5642737.1"/>
    </source>
</evidence>
<accession>A0A099J1K2</accession>
<dbReference type="EMBL" id="JACHBQ010000001">
    <property type="protein sequence ID" value="MBB5642737.1"/>
    <property type="molecule type" value="Genomic_DNA"/>
</dbReference>
<organism evidence="1 3">
    <name type="scientific">Cryobacterium roopkundense</name>
    <dbReference type="NCBI Taxonomy" id="1001240"/>
    <lineage>
        <taxon>Bacteria</taxon>
        <taxon>Bacillati</taxon>
        <taxon>Actinomycetota</taxon>
        <taxon>Actinomycetes</taxon>
        <taxon>Micrococcales</taxon>
        <taxon>Microbacteriaceae</taxon>
        <taxon>Cryobacterium</taxon>
    </lineage>
</organism>
<evidence type="ECO:0000313" key="4">
    <source>
        <dbReference type="Proteomes" id="UP000561726"/>
    </source>
</evidence>
<dbReference type="Proteomes" id="UP000029864">
    <property type="component" value="Unassembled WGS sequence"/>
</dbReference>
<name>A0A099J1K2_9MICO</name>
<gene>
    <name evidence="2" type="ORF">BJ997_003285</name>
    <name evidence="1" type="ORF">GY21_18085</name>
</gene>
<evidence type="ECO:0000313" key="1">
    <source>
        <dbReference type="EMBL" id="KGJ72030.1"/>
    </source>
</evidence>
<comment type="caution">
    <text evidence="1">The sequence shown here is derived from an EMBL/GenBank/DDBJ whole genome shotgun (WGS) entry which is preliminary data.</text>
</comment>
<dbReference type="AlphaFoldDB" id="A0A099J1K2"/>